<proteinExistence type="predicted"/>
<reference evidence="2" key="1">
    <citation type="journal article" date="2015" name="PLoS Genet.">
        <title>Genome Sequence and Transcriptome Analyses of Chrysochromulina tobin: Metabolic Tools for Enhanced Algal Fitness in the Prominent Order Prymnesiales (Haptophyceae).</title>
        <authorList>
            <person name="Hovde B.T."/>
            <person name="Deodato C.R."/>
            <person name="Hunsperger H.M."/>
            <person name="Ryken S.A."/>
            <person name="Yost W."/>
            <person name="Jha R.K."/>
            <person name="Patterson J."/>
            <person name="Monnat R.J. Jr."/>
            <person name="Barlow S.B."/>
            <person name="Starkenburg S.R."/>
            <person name="Cattolico R.A."/>
        </authorList>
    </citation>
    <scope>NUCLEOTIDE SEQUENCE</scope>
    <source>
        <strain evidence="2">CCMP291</strain>
    </source>
</reference>
<evidence type="ECO:0000313" key="1">
    <source>
        <dbReference type="EMBL" id="KOO27559.1"/>
    </source>
</evidence>
<comment type="caution">
    <text evidence="1">The sequence shown here is derived from an EMBL/GenBank/DDBJ whole genome shotgun (WGS) entry which is preliminary data.</text>
</comment>
<dbReference type="EMBL" id="JWZX01002699">
    <property type="protein sequence ID" value="KOO27559.1"/>
    <property type="molecule type" value="Genomic_DNA"/>
</dbReference>
<keyword evidence="2" id="KW-1185">Reference proteome</keyword>
<protein>
    <submittedName>
        <fullName evidence="1">Uncharacterized protein</fullName>
    </submittedName>
</protein>
<dbReference type="PANTHER" id="PTHR39444">
    <property type="entry name" value="SITE-SPECIFIC DNA-METHYLTRANSFERASE (ADENINE-SPECIFIC)"/>
    <property type="match status" value="1"/>
</dbReference>
<gene>
    <name evidence="1" type="ORF">Ctob_003338</name>
</gene>
<organism evidence="1 2">
    <name type="scientific">Chrysochromulina tobinii</name>
    <dbReference type="NCBI Taxonomy" id="1460289"/>
    <lineage>
        <taxon>Eukaryota</taxon>
        <taxon>Haptista</taxon>
        <taxon>Haptophyta</taxon>
        <taxon>Prymnesiophyceae</taxon>
        <taxon>Prymnesiales</taxon>
        <taxon>Chrysochromulinaceae</taxon>
        <taxon>Chrysochromulina</taxon>
    </lineage>
</organism>
<accession>A0A0M0JLW0</accession>
<dbReference type="Proteomes" id="UP000037460">
    <property type="component" value="Unassembled WGS sequence"/>
</dbReference>
<dbReference type="AlphaFoldDB" id="A0A0M0JLW0"/>
<evidence type="ECO:0000313" key="2">
    <source>
        <dbReference type="Proteomes" id="UP000037460"/>
    </source>
</evidence>
<dbReference type="InterPro" id="IPR029063">
    <property type="entry name" value="SAM-dependent_MTases_sf"/>
</dbReference>
<dbReference type="SUPFAM" id="SSF53335">
    <property type="entry name" value="S-adenosyl-L-methionine-dependent methyltransferases"/>
    <property type="match status" value="1"/>
</dbReference>
<name>A0A0M0JLW0_9EUKA</name>
<dbReference type="PANTHER" id="PTHR39444:SF3">
    <property type="entry name" value="SITE-SPECIFIC DNA-METHYLTRANSFERASE (ADENINE-SPECIFIC)"/>
    <property type="match status" value="1"/>
</dbReference>
<dbReference type="OrthoDB" id="10259261at2759"/>
<sequence>MTARARSHLRALGFANVVHDDQDFFVRVRDKKFMASIDLIWDNPPYTTPDMKERVLRALAASGKPFAMLLPISILHVAFVRDVVDMAHVQAIVPRRAWVKKRGTEDKELPFKYLCWFCFKAKLARDLLFAEDEDGADGD</sequence>